<proteinExistence type="predicted"/>
<dbReference type="AlphaFoldDB" id="A0A382DCP9"/>
<accession>A0A382DCP9</accession>
<name>A0A382DCP9_9ZZZZ</name>
<sequence>VVAPTLVAFSSPALNKSIVGIPLIPYLVGVFGS</sequence>
<gene>
    <name evidence="1" type="ORF">METZ01_LOCUS188281</name>
</gene>
<feature type="non-terminal residue" evidence="1">
    <location>
        <position position="1"/>
    </location>
</feature>
<organism evidence="1">
    <name type="scientific">marine metagenome</name>
    <dbReference type="NCBI Taxonomy" id="408172"/>
    <lineage>
        <taxon>unclassified sequences</taxon>
        <taxon>metagenomes</taxon>
        <taxon>ecological metagenomes</taxon>
    </lineage>
</organism>
<dbReference type="EMBL" id="UINC01038427">
    <property type="protein sequence ID" value="SVB35427.1"/>
    <property type="molecule type" value="Genomic_DNA"/>
</dbReference>
<protein>
    <submittedName>
        <fullName evidence="1">Uncharacterized protein</fullName>
    </submittedName>
</protein>
<evidence type="ECO:0000313" key="1">
    <source>
        <dbReference type="EMBL" id="SVB35427.1"/>
    </source>
</evidence>
<reference evidence="1" key="1">
    <citation type="submission" date="2018-05" db="EMBL/GenBank/DDBJ databases">
        <authorList>
            <person name="Lanie J.A."/>
            <person name="Ng W.-L."/>
            <person name="Kazmierczak K.M."/>
            <person name="Andrzejewski T.M."/>
            <person name="Davidsen T.M."/>
            <person name="Wayne K.J."/>
            <person name="Tettelin H."/>
            <person name="Glass J.I."/>
            <person name="Rusch D."/>
            <person name="Podicherti R."/>
            <person name="Tsui H.-C.T."/>
            <person name="Winkler M.E."/>
        </authorList>
    </citation>
    <scope>NUCLEOTIDE SEQUENCE</scope>
</reference>